<sequence length="614" mass="66877">MGFLAQALLFLLAAPIFSKTAAAQEYDYIVVGSGPGGGPLASNLARANYSVLLIEAGDQSTQDTSGQYPPQITWDFFVKHYSDEKRNMMNNHLVWKTTAGRYWVGKGSDTPPSGAKFLGVYYPRGATVGGSSMINAMCTWLPPESDWNYIVELTGDKSWSADNMRKIFERIEKNNYLPRGTAGHGFDGYFQTNMNKPDSIGQPVLGIIQAIAQNFSFSTTQSDIVAKMGGDANYLDPKRDQTTGIWGLPTHTKSNGQRYSSRDYIVETVNGKYPLTLSMNSLATKILFDNSTKCGGKPRATGVEFLQGKSLYKADARYSENNKGEKKTATARKEVIVSGGTFNSPQMLMLSGIGPKAHLAEYNIPVLVDAPGVGRNMQDNQEMPIIGRVSGQTGGGFSQPIIMMKTKHSPDGERDMFLMQGSFAFRGFWPSNQTNNACCQDGPGTYGISMVKNHPQNKAGYVKLQSANPQDPPDINFMHYEEGKETDMGAMKDTIAWARKIYAAAKGITVKAEEPPCPNGPDGEGYCGQNDEDWITGQTFGHHPTSTVAIGKDGDPMAVLDSKFRVRGVVGLRVVDASIYPRIPGVFPVVSTFMISQKASDTMLEDAKTDVCPA</sequence>
<dbReference type="Pfam" id="PF05199">
    <property type="entry name" value="GMC_oxred_C"/>
    <property type="match status" value="1"/>
</dbReference>
<accession>A0A6A6DMG5</accession>
<dbReference type="GO" id="GO:0050660">
    <property type="term" value="F:flavin adenine dinucleotide binding"/>
    <property type="evidence" value="ECO:0007669"/>
    <property type="project" value="InterPro"/>
</dbReference>
<dbReference type="SUPFAM" id="SSF51905">
    <property type="entry name" value="FAD/NAD(P)-binding domain"/>
    <property type="match status" value="1"/>
</dbReference>
<reference evidence="4" key="1">
    <citation type="journal article" date="2020" name="Stud. Mycol.">
        <title>101 Dothideomycetes genomes: a test case for predicting lifestyles and emergence of pathogens.</title>
        <authorList>
            <person name="Haridas S."/>
            <person name="Albert R."/>
            <person name="Binder M."/>
            <person name="Bloem J."/>
            <person name="Labutti K."/>
            <person name="Salamov A."/>
            <person name="Andreopoulos B."/>
            <person name="Baker S."/>
            <person name="Barry K."/>
            <person name="Bills G."/>
            <person name="Bluhm B."/>
            <person name="Cannon C."/>
            <person name="Castanera R."/>
            <person name="Culley D."/>
            <person name="Daum C."/>
            <person name="Ezra D."/>
            <person name="Gonzalez J."/>
            <person name="Henrissat B."/>
            <person name="Kuo A."/>
            <person name="Liang C."/>
            <person name="Lipzen A."/>
            <person name="Lutzoni F."/>
            <person name="Magnuson J."/>
            <person name="Mondo S."/>
            <person name="Nolan M."/>
            <person name="Ohm R."/>
            <person name="Pangilinan J."/>
            <person name="Park H.-J."/>
            <person name="Ramirez L."/>
            <person name="Alfaro M."/>
            <person name="Sun H."/>
            <person name="Tritt A."/>
            <person name="Yoshinaga Y."/>
            <person name="Zwiers L.-H."/>
            <person name="Turgeon B."/>
            <person name="Goodwin S."/>
            <person name="Spatafora J."/>
            <person name="Crous P."/>
            <person name="Grigoriev I."/>
        </authorList>
    </citation>
    <scope>NUCLEOTIDE SEQUENCE</scope>
    <source>
        <strain evidence="4">CBS 207.26</strain>
    </source>
</reference>
<dbReference type="Gene3D" id="3.50.50.60">
    <property type="entry name" value="FAD/NAD(P)-binding domain"/>
    <property type="match status" value="2"/>
</dbReference>
<dbReference type="PANTHER" id="PTHR11552:SF80">
    <property type="entry name" value="GMC OXIDOREDUCTASE"/>
    <property type="match status" value="1"/>
</dbReference>
<dbReference type="Gene3D" id="3.30.560.10">
    <property type="entry name" value="Glucose Oxidase, domain 3"/>
    <property type="match status" value="1"/>
</dbReference>
<dbReference type="GO" id="GO:0016614">
    <property type="term" value="F:oxidoreductase activity, acting on CH-OH group of donors"/>
    <property type="evidence" value="ECO:0007669"/>
    <property type="project" value="InterPro"/>
</dbReference>
<evidence type="ECO:0000256" key="1">
    <source>
        <dbReference type="ARBA" id="ARBA00010790"/>
    </source>
</evidence>
<feature type="domain" description="Glucose-methanol-choline oxidoreductase N-terminal" evidence="3">
    <location>
        <begin position="340"/>
        <end position="354"/>
    </location>
</feature>
<dbReference type="InterPro" id="IPR000172">
    <property type="entry name" value="GMC_OxRdtase_N"/>
</dbReference>
<dbReference type="InterPro" id="IPR007867">
    <property type="entry name" value="GMC_OxRtase_C"/>
</dbReference>
<evidence type="ECO:0000256" key="2">
    <source>
        <dbReference type="SAM" id="SignalP"/>
    </source>
</evidence>
<keyword evidence="5" id="KW-1185">Reference proteome</keyword>
<evidence type="ECO:0000313" key="5">
    <source>
        <dbReference type="Proteomes" id="UP000800200"/>
    </source>
</evidence>
<protein>
    <submittedName>
        <fullName evidence="4">GMC oxidoreductase</fullName>
    </submittedName>
</protein>
<gene>
    <name evidence="4" type="ORF">K469DRAFT_672111</name>
</gene>
<name>A0A6A6DMG5_9PEZI</name>
<dbReference type="PROSITE" id="PS00624">
    <property type="entry name" value="GMC_OXRED_2"/>
    <property type="match status" value="1"/>
</dbReference>
<keyword evidence="2" id="KW-0732">Signal</keyword>
<feature type="chain" id="PRO_5025657758" evidence="2">
    <location>
        <begin position="24"/>
        <end position="614"/>
    </location>
</feature>
<feature type="signal peptide" evidence="2">
    <location>
        <begin position="1"/>
        <end position="23"/>
    </location>
</feature>
<dbReference type="EMBL" id="ML994656">
    <property type="protein sequence ID" value="KAF2180717.1"/>
    <property type="molecule type" value="Genomic_DNA"/>
</dbReference>
<dbReference type="InterPro" id="IPR036188">
    <property type="entry name" value="FAD/NAD-bd_sf"/>
</dbReference>
<dbReference type="PANTHER" id="PTHR11552">
    <property type="entry name" value="GLUCOSE-METHANOL-CHOLINE GMC OXIDOREDUCTASE"/>
    <property type="match status" value="1"/>
</dbReference>
<evidence type="ECO:0000313" key="4">
    <source>
        <dbReference type="EMBL" id="KAF2180717.1"/>
    </source>
</evidence>
<dbReference type="Proteomes" id="UP000800200">
    <property type="component" value="Unassembled WGS sequence"/>
</dbReference>
<evidence type="ECO:0000259" key="3">
    <source>
        <dbReference type="PROSITE" id="PS00624"/>
    </source>
</evidence>
<organism evidence="4 5">
    <name type="scientific">Zopfia rhizophila CBS 207.26</name>
    <dbReference type="NCBI Taxonomy" id="1314779"/>
    <lineage>
        <taxon>Eukaryota</taxon>
        <taxon>Fungi</taxon>
        <taxon>Dikarya</taxon>
        <taxon>Ascomycota</taxon>
        <taxon>Pezizomycotina</taxon>
        <taxon>Dothideomycetes</taxon>
        <taxon>Dothideomycetes incertae sedis</taxon>
        <taxon>Zopfiaceae</taxon>
        <taxon>Zopfia</taxon>
    </lineage>
</organism>
<dbReference type="PIRSF" id="PIRSF000137">
    <property type="entry name" value="Alcohol_oxidase"/>
    <property type="match status" value="1"/>
</dbReference>
<dbReference type="OrthoDB" id="269227at2759"/>
<proteinExistence type="inferred from homology"/>
<comment type="similarity">
    <text evidence="1">Belongs to the GMC oxidoreductase family.</text>
</comment>
<dbReference type="SUPFAM" id="SSF54373">
    <property type="entry name" value="FAD-linked reductases, C-terminal domain"/>
    <property type="match status" value="1"/>
</dbReference>
<dbReference type="AlphaFoldDB" id="A0A6A6DMG5"/>
<dbReference type="Pfam" id="PF00732">
    <property type="entry name" value="GMC_oxred_N"/>
    <property type="match status" value="1"/>
</dbReference>
<dbReference type="InterPro" id="IPR012132">
    <property type="entry name" value="GMC_OxRdtase"/>
</dbReference>